<dbReference type="Proteomes" id="UP000305874">
    <property type="component" value="Unassembled WGS sequence"/>
</dbReference>
<reference evidence="1 2" key="1">
    <citation type="submission" date="2017-12" db="EMBL/GenBank/DDBJ databases">
        <authorList>
            <person name="Paulsen S."/>
            <person name="Gram L.K."/>
        </authorList>
    </citation>
    <scope>NUCLEOTIDE SEQUENCE [LARGE SCALE GENOMIC DNA]</scope>
    <source>
        <strain evidence="1 2">S2897</strain>
    </source>
</reference>
<name>A0A5S3Z325_9GAMM</name>
<dbReference type="EMBL" id="PNCG01000013">
    <property type="protein sequence ID" value="TMP86632.1"/>
    <property type="molecule type" value="Genomic_DNA"/>
</dbReference>
<reference evidence="2" key="2">
    <citation type="submission" date="2019-06" db="EMBL/GenBank/DDBJ databases">
        <title>Co-occurence of chitin degradation, pigmentation and bioactivity in marine Pseudoalteromonas.</title>
        <authorList>
            <person name="Sonnenschein E.C."/>
            <person name="Bech P.K."/>
        </authorList>
    </citation>
    <scope>NUCLEOTIDE SEQUENCE [LARGE SCALE GENOMIC DNA]</scope>
    <source>
        <strain evidence="2">S2897</strain>
    </source>
</reference>
<gene>
    <name evidence="1" type="ORF">CWC05_12590</name>
</gene>
<dbReference type="RefSeq" id="WP_138548441.1">
    <property type="nucleotide sequence ID" value="NZ_CP023397.1"/>
</dbReference>
<sequence>MKRFTLITIGFLALLGCAKNSGVIPYGENTFMVSRQAATGFSGMGNLKSEALEEASAHCANSGKQVKVLKEIDAEPPYILGNYPRTEIHFQCI</sequence>
<evidence type="ECO:0000313" key="2">
    <source>
        <dbReference type="Proteomes" id="UP000305874"/>
    </source>
</evidence>
<accession>A0A5S3Z325</accession>
<evidence type="ECO:0000313" key="1">
    <source>
        <dbReference type="EMBL" id="TMP86632.1"/>
    </source>
</evidence>
<evidence type="ECO:0008006" key="3">
    <source>
        <dbReference type="Google" id="ProtNLM"/>
    </source>
</evidence>
<organism evidence="1 2">
    <name type="scientific">Pseudoalteromonas ruthenica</name>
    <dbReference type="NCBI Taxonomy" id="151081"/>
    <lineage>
        <taxon>Bacteria</taxon>
        <taxon>Pseudomonadati</taxon>
        <taxon>Pseudomonadota</taxon>
        <taxon>Gammaproteobacteria</taxon>
        <taxon>Alteromonadales</taxon>
        <taxon>Pseudoalteromonadaceae</taxon>
        <taxon>Pseudoalteromonas</taxon>
    </lineage>
</organism>
<proteinExistence type="predicted"/>
<comment type="caution">
    <text evidence="1">The sequence shown here is derived from an EMBL/GenBank/DDBJ whole genome shotgun (WGS) entry which is preliminary data.</text>
</comment>
<protein>
    <recommendedName>
        <fullName evidence="3">Lipoprotein</fullName>
    </recommendedName>
</protein>
<dbReference type="PROSITE" id="PS51257">
    <property type="entry name" value="PROKAR_LIPOPROTEIN"/>
    <property type="match status" value="1"/>
</dbReference>
<dbReference type="AlphaFoldDB" id="A0A5S3Z325"/>